<evidence type="ECO:0000313" key="1">
    <source>
        <dbReference type="EMBL" id="MBX58505.1"/>
    </source>
</evidence>
<dbReference type="AlphaFoldDB" id="A0A2P2PUV3"/>
<accession>A0A2P2PUV3</accession>
<sequence length="35" mass="4167">MIFAVWSCGPYCHPDLLKSEPFVENVLWFFDRTAF</sequence>
<protein>
    <submittedName>
        <fullName evidence="1">Uncharacterized protein</fullName>
    </submittedName>
</protein>
<reference evidence="1" key="1">
    <citation type="submission" date="2018-02" db="EMBL/GenBank/DDBJ databases">
        <title>Rhizophora mucronata_Transcriptome.</title>
        <authorList>
            <person name="Meera S.P."/>
            <person name="Sreeshan A."/>
            <person name="Augustine A."/>
        </authorList>
    </citation>
    <scope>NUCLEOTIDE SEQUENCE</scope>
    <source>
        <tissue evidence="1">Leaf</tissue>
    </source>
</reference>
<organism evidence="1">
    <name type="scientific">Rhizophora mucronata</name>
    <name type="common">Asiatic mangrove</name>
    <dbReference type="NCBI Taxonomy" id="61149"/>
    <lineage>
        <taxon>Eukaryota</taxon>
        <taxon>Viridiplantae</taxon>
        <taxon>Streptophyta</taxon>
        <taxon>Embryophyta</taxon>
        <taxon>Tracheophyta</taxon>
        <taxon>Spermatophyta</taxon>
        <taxon>Magnoliopsida</taxon>
        <taxon>eudicotyledons</taxon>
        <taxon>Gunneridae</taxon>
        <taxon>Pentapetalae</taxon>
        <taxon>rosids</taxon>
        <taxon>fabids</taxon>
        <taxon>Malpighiales</taxon>
        <taxon>Rhizophoraceae</taxon>
        <taxon>Rhizophora</taxon>
    </lineage>
</organism>
<proteinExistence type="predicted"/>
<name>A0A2P2PUV3_RHIMU</name>
<dbReference type="EMBL" id="GGEC01078021">
    <property type="protein sequence ID" value="MBX58505.1"/>
    <property type="molecule type" value="Transcribed_RNA"/>
</dbReference>